<feature type="domain" description="SbsA Ig-like" evidence="3">
    <location>
        <begin position="171"/>
        <end position="264"/>
    </location>
</feature>
<sequence length="407" mass="44976">MRRSFIILIAVLLFIACKQENILPPVDTDLPTIGAGNFPYVQNVSPQNRALLTDDDPDTSGIQATVVVTFSDFMDPESFSGNVKVMNTTTGDSVPGIKVSYNKEARKLYVRSEGWSSSSAYLLRLVSGGIKNRYGTILDGNRDGVDDGSPYDDYITTFYTTGSASDSCVPTTPPVITSISPDTERITNPRPTITITFSTGMDTANLANYLTNFKLFKGSVAGDPVPIDTVYCTPNIISFKLKQTSDSLLNGNKYYFVIKSANLKAKYPRNTPDYLLPLDADYDGPEPNEPDFVWYFLYDTIAPPTVSDEAITNGRRFNFSKRMDETTLNQENIKVFDATGYVPGTFVILNRTVGNVVMTSVEYYFERTTNGPFKVFVAKNVKSTKGRMLDSNGNGIGGEDNDDYWNP</sequence>
<protein>
    <recommendedName>
        <fullName evidence="3">SbsA Ig-like domain-containing protein</fullName>
    </recommendedName>
</protein>
<keyword evidence="1" id="KW-0732">Signal</keyword>
<dbReference type="EMBL" id="DTLI01000114">
    <property type="protein sequence ID" value="HHS52084.1"/>
    <property type="molecule type" value="Genomic_DNA"/>
</dbReference>
<name>A0A7C6A9U1_UNCW3</name>
<dbReference type="PROSITE" id="PS51257">
    <property type="entry name" value="PROKAR_LIPOPROTEIN"/>
    <property type="match status" value="1"/>
</dbReference>
<dbReference type="InterPro" id="IPR032812">
    <property type="entry name" value="SbsA_Ig"/>
</dbReference>
<reference evidence="4" key="1">
    <citation type="journal article" date="2020" name="mSystems">
        <title>Genome- and Community-Level Interaction Insights into Carbon Utilization and Element Cycling Functions of Hydrothermarchaeota in Hydrothermal Sediment.</title>
        <authorList>
            <person name="Zhou Z."/>
            <person name="Liu Y."/>
            <person name="Xu W."/>
            <person name="Pan J."/>
            <person name="Luo Z.H."/>
            <person name="Li M."/>
        </authorList>
    </citation>
    <scope>NUCLEOTIDE SEQUENCE [LARGE SCALE GENOMIC DNA]</scope>
    <source>
        <strain evidence="4">SpSt-876</strain>
    </source>
</reference>
<dbReference type="AlphaFoldDB" id="A0A7C6A9U1"/>
<evidence type="ECO:0000256" key="2">
    <source>
        <dbReference type="SAM" id="MobiDB-lite"/>
    </source>
</evidence>
<accession>A0A7C6A9U1</accession>
<dbReference type="Pfam" id="PF13205">
    <property type="entry name" value="Big_5"/>
    <property type="match status" value="1"/>
</dbReference>
<proteinExistence type="predicted"/>
<feature type="region of interest" description="Disordered" evidence="2">
    <location>
        <begin position="388"/>
        <end position="407"/>
    </location>
</feature>
<evidence type="ECO:0000313" key="4">
    <source>
        <dbReference type="EMBL" id="HHS52084.1"/>
    </source>
</evidence>
<evidence type="ECO:0000259" key="3">
    <source>
        <dbReference type="Pfam" id="PF13205"/>
    </source>
</evidence>
<evidence type="ECO:0000256" key="1">
    <source>
        <dbReference type="ARBA" id="ARBA00022729"/>
    </source>
</evidence>
<gene>
    <name evidence="4" type="ORF">ENW73_04360</name>
</gene>
<comment type="caution">
    <text evidence="4">The sequence shown here is derived from an EMBL/GenBank/DDBJ whole genome shotgun (WGS) entry which is preliminary data.</text>
</comment>
<organism evidence="4">
    <name type="scientific">candidate division WOR-3 bacterium</name>
    <dbReference type="NCBI Taxonomy" id="2052148"/>
    <lineage>
        <taxon>Bacteria</taxon>
        <taxon>Bacteria division WOR-3</taxon>
    </lineage>
</organism>